<evidence type="ECO:0000256" key="2">
    <source>
        <dbReference type="SAM" id="Phobius"/>
    </source>
</evidence>
<reference evidence="3 4" key="1">
    <citation type="submission" date="2016-04" db="EMBL/GenBank/DDBJ databases">
        <title>A degradative enzymes factory behind the ericoid mycorrhizal symbiosis.</title>
        <authorList>
            <consortium name="DOE Joint Genome Institute"/>
            <person name="Martino E."/>
            <person name="Morin E."/>
            <person name="Grelet G."/>
            <person name="Kuo A."/>
            <person name="Kohler A."/>
            <person name="Daghino S."/>
            <person name="Barry K."/>
            <person name="Choi C."/>
            <person name="Cichocki N."/>
            <person name="Clum A."/>
            <person name="Copeland A."/>
            <person name="Hainaut M."/>
            <person name="Haridas S."/>
            <person name="Labutti K."/>
            <person name="Lindquist E."/>
            <person name="Lipzen A."/>
            <person name="Khouja H.-R."/>
            <person name="Murat C."/>
            <person name="Ohm R."/>
            <person name="Olson A."/>
            <person name="Spatafora J."/>
            <person name="Veneault-Fourrey C."/>
            <person name="Henrissat B."/>
            <person name="Grigoriev I."/>
            <person name="Martin F."/>
            <person name="Perotto S."/>
        </authorList>
    </citation>
    <scope>NUCLEOTIDE SEQUENCE [LARGE SCALE GENOMIC DNA]</scope>
    <source>
        <strain evidence="3 4">F</strain>
    </source>
</reference>
<dbReference type="PANTHER" id="PTHR35179">
    <property type="entry name" value="PROTEIN CBG02620"/>
    <property type="match status" value="1"/>
</dbReference>
<evidence type="ECO:0000256" key="1">
    <source>
        <dbReference type="SAM" id="MobiDB-lite"/>
    </source>
</evidence>
<keyword evidence="4" id="KW-1185">Reference proteome</keyword>
<feature type="transmembrane region" description="Helical" evidence="2">
    <location>
        <begin position="157"/>
        <end position="174"/>
    </location>
</feature>
<organism evidence="3 4">
    <name type="scientific">Hyaloscypha variabilis (strain UAMH 11265 / GT02V1 / F)</name>
    <name type="common">Meliniomyces variabilis</name>
    <dbReference type="NCBI Taxonomy" id="1149755"/>
    <lineage>
        <taxon>Eukaryota</taxon>
        <taxon>Fungi</taxon>
        <taxon>Dikarya</taxon>
        <taxon>Ascomycota</taxon>
        <taxon>Pezizomycotina</taxon>
        <taxon>Leotiomycetes</taxon>
        <taxon>Helotiales</taxon>
        <taxon>Hyaloscyphaceae</taxon>
        <taxon>Hyaloscypha</taxon>
        <taxon>Hyaloscypha variabilis</taxon>
    </lineage>
</organism>
<dbReference type="AlphaFoldDB" id="A0A2J6R2V3"/>
<evidence type="ECO:0000313" key="3">
    <source>
        <dbReference type="EMBL" id="PMD32854.1"/>
    </source>
</evidence>
<feature type="transmembrane region" description="Helical" evidence="2">
    <location>
        <begin position="42"/>
        <end position="64"/>
    </location>
</feature>
<accession>A0A2J6R2V3</accession>
<keyword evidence="2" id="KW-0812">Transmembrane</keyword>
<feature type="transmembrane region" description="Helical" evidence="2">
    <location>
        <begin position="76"/>
        <end position="96"/>
    </location>
</feature>
<protein>
    <submittedName>
        <fullName evidence="3">Uncharacterized protein</fullName>
    </submittedName>
</protein>
<dbReference type="Proteomes" id="UP000235786">
    <property type="component" value="Unassembled WGS sequence"/>
</dbReference>
<name>A0A2J6R2V3_HYAVF</name>
<gene>
    <name evidence="3" type="ORF">L207DRAFT_172214</name>
</gene>
<sequence>MASNVGDFKLASTAAGFTLGFGVLCVWNAIQQTRAVRSPLRSVYIFMVWGEIVANLAIGILGWLFLDGVFSSSVPLLFSLLFCWVFEVQLLMQIIINRITVVVDDHQLIFKLKWGTALVITIVNIAVFIIWIPAHLVPPPIPLFVEINKYWDRTSKVIILIVDAGLNYFFLHTVKKRLVNYHGLTKYAPLVSFNAKLMVLSVSMDLMLICLMSLKNQVVYIQFHPVAYMVKLNIEMSMASLITKIARNSIEARNNEFMVQNSSSHNHSRFHTSQLRSNAAIGLQPGVNASAVSKMRGDEERQSFEGIRTLKEVDVTVENVRVPIPGETIWRKSESDSGAEDEFGRKQGREMGSEDDLPLAPEVPKKVLEWKN</sequence>
<feature type="region of interest" description="Disordered" evidence="1">
    <location>
        <begin position="328"/>
        <end position="372"/>
    </location>
</feature>
<feature type="transmembrane region" description="Helical" evidence="2">
    <location>
        <begin position="12"/>
        <end position="30"/>
    </location>
</feature>
<keyword evidence="2" id="KW-1133">Transmembrane helix</keyword>
<proteinExistence type="predicted"/>
<dbReference type="OrthoDB" id="3205825at2759"/>
<feature type="transmembrane region" description="Helical" evidence="2">
    <location>
        <begin position="117"/>
        <end position="137"/>
    </location>
</feature>
<dbReference type="EMBL" id="KZ613957">
    <property type="protein sequence ID" value="PMD32854.1"/>
    <property type="molecule type" value="Genomic_DNA"/>
</dbReference>
<feature type="compositionally biased region" description="Basic and acidic residues" evidence="1">
    <location>
        <begin position="342"/>
        <end position="352"/>
    </location>
</feature>
<evidence type="ECO:0000313" key="4">
    <source>
        <dbReference type="Proteomes" id="UP000235786"/>
    </source>
</evidence>
<dbReference type="PANTHER" id="PTHR35179:SF1">
    <property type="entry name" value="INTEGRAL MEMBRANE PROTEIN"/>
    <property type="match status" value="1"/>
</dbReference>
<feature type="transmembrane region" description="Helical" evidence="2">
    <location>
        <begin position="195"/>
        <end position="214"/>
    </location>
</feature>
<keyword evidence="2" id="KW-0472">Membrane</keyword>
<feature type="compositionally biased region" description="Basic and acidic residues" evidence="1">
    <location>
        <begin position="363"/>
        <end position="372"/>
    </location>
</feature>